<evidence type="ECO:0008006" key="3">
    <source>
        <dbReference type="Google" id="ProtNLM"/>
    </source>
</evidence>
<reference evidence="1 2" key="1">
    <citation type="submission" date="2021-06" db="EMBL/GenBank/DDBJ databases">
        <title>Caerostris extrusa draft genome.</title>
        <authorList>
            <person name="Kono N."/>
            <person name="Arakawa K."/>
        </authorList>
    </citation>
    <scope>NUCLEOTIDE SEQUENCE [LARGE SCALE GENOMIC DNA]</scope>
</reference>
<organism evidence="1 2">
    <name type="scientific">Caerostris extrusa</name>
    <name type="common">Bark spider</name>
    <name type="synonym">Caerostris bankana</name>
    <dbReference type="NCBI Taxonomy" id="172846"/>
    <lineage>
        <taxon>Eukaryota</taxon>
        <taxon>Metazoa</taxon>
        <taxon>Ecdysozoa</taxon>
        <taxon>Arthropoda</taxon>
        <taxon>Chelicerata</taxon>
        <taxon>Arachnida</taxon>
        <taxon>Araneae</taxon>
        <taxon>Araneomorphae</taxon>
        <taxon>Entelegynae</taxon>
        <taxon>Araneoidea</taxon>
        <taxon>Araneidae</taxon>
        <taxon>Caerostris</taxon>
    </lineage>
</organism>
<dbReference type="EMBL" id="BPLR01015073">
    <property type="protein sequence ID" value="GIY73364.1"/>
    <property type="molecule type" value="Genomic_DNA"/>
</dbReference>
<keyword evidence="2" id="KW-1185">Reference proteome</keyword>
<dbReference type="Proteomes" id="UP001054945">
    <property type="component" value="Unassembled WGS sequence"/>
</dbReference>
<dbReference type="AlphaFoldDB" id="A0AAV4VUD8"/>
<protein>
    <recommendedName>
        <fullName evidence="3">Secreted protein</fullName>
    </recommendedName>
</protein>
<name>A0AAV4VUD8_CAEEX</name>
<evidence type="ECO:0000313" key="1">
    <source>
        <dbReference type="EMBL" id="GIY73364.1"/>
    </source>
</evidence>
<sequence length="150" mass="16560">MFNNFSFVISLFLPQSPYGSGSSSLDRSACLFVVDIAKDARCLVQSFLSRTLQGCTMVSSVFSSQTKQGMFNGWFIFFLAIASDAQWLVQSLLLELCEGCTLVQSLLHRHSQGCGMTGLVSSSRTMQVMHDGWFSVFITGIARDAQVLYI</sequence>
<accession>A0AAV4VUD8</accession>
<evidence type="ECO:0000313" key="2">
    <source>
        <dbReference type="Proteomes" id="UP001054945"/>
    </source>
</evidence>
<gene>
    <name evidence="1" type="ORF">CEXT_356121</name>
</gene>
<comment type="caution">
    <text evidence="1">The sequence shown here is derived from an EMBL/GenBank/DDBJ whole genome shotgun (WGS) entry which is preliminary data.</text>
</comment>
<proteinExistence type="predicted"/>